<feature type="domain" description="Secretion system C-terminal sorting" evidence="2">
    <location>
        <begin position="664"/>
        <end position="741"/>
    </location>
</feature>
<evidence type="ECO:0000313" key="4">
    <source>
        <dbReference type="Proteomes" id="UP000598271"/>
    </source>
</evidence>
<evidence type="ECO:0000256" key="1">
    <source>
        <dbReference type="SAM" id="SignalP"/>
    </source>
</evidence>
<protein>
    <recommendedName>
        <fullName evidence="2">Secretion system C-terminal sorting domain-containing protein</fullName>
    </recommendedName>
</protein>
<comment type="caution">
    <text evidence="3">The sequence shown here is derived from an EMBL/GenBank/DDBJ whole genome shotgun (WGS) entry which is preliminary data.</text>
</comment>
<dbReference type="RefSeq" id="WP_189562751.1">
    <property type="nucleotide sequence ID" value="NZ_BMXF01000001.1"/>
</dbReference>
<evidence type="ECO:0000313" key="3">
    <source>
        <dbReference type="EMBL" id="GHB54731.1"/>
    </source>
</evidence>
<organism evidence="3 4">
    <name type="scientific">Persicitalea jodogahamensis</name>
    <dbReference type="NCBI Taxonomy" id="402147"/>
    <lineage>
        <taxon>Bacteria</taxon>
        <taxon>Pseudomonadati</taxon>
        <taxon>Bacteroidota</taxon>
        <taxon>Cytophagia</taxon>
        <taxon>Cytophagales</taxon>
        <taxon>Spirosomataceae</taxon>
        <taxon>Persicitalea</taxon>
    </lineage>
</organism>
<keyword evidence="4" id="KW-1185">Reference proteome</keyword>
<feature type="chain" id="PRO_5035298561" description="Secretion system C-terminal sorting domain-containing protein" evidence="1">
    <location>
        <begin position="32"/>
        <end position="742"/>
    </location>
</feature>
<reference evidence="3 4" key="1">
    <citation type="journal article" date="2014" name="Int. J. Syst. Evol. Microbiol.">
        <title>Complete genome sequence of Corynebacterium casei LMG S-19264T (=DSM 44701T), isolated from a smear-ripened cheese.</title>
        <authorList>
            <consortium name="US DOE Joint Genome Institute (JGI-PGF)"/>
            <person name="Walter F."/>
            <person name="Albersmeier A."/>
            <person name="Kalinowski J."/>
            <person name="Ruckert C."/>
        </authorList>
    </citation>
    <scope>NUCLEOTIDE SEQUENCE [LARGE SCALE GENOMIC DNA]</scope>
    <source>
        <strain evidence="3 4">KCTC 12866</strain>
    </source>
</reference>
<evidence type="ECO:0000259" key="2">
    <source>
        <dbReference type="Pfam" id="PF18962"/>
    </source>
</evidence>
<gene>
    <name evidence="3" type="ORF">GCM10007390_04800</name>
</gene>
<accession>A0A8J3D557</accession>
<dbReference type="Pfam" id="PF18962">
    <property type="entry name" value="Por_Secre_tail"/>
    <property type="match status" value="1"/>
</dbReference>
<dbReference type="EMBL" id="BMXF01000001">
    <property type="protein sequence ID" value="GHB54731.1"/>
    <property type="molecule type" value="Genomic_DNA"/>
</dbReference>
<dbReference type="Proteomes" id="UP000598271">
    <property type="component" value="Unassembled WGS sequence"/>
</dbReference>
<proteinExistence type="predicted"/>
<keyword evidence="1" id="KW-0732">Signal</keyword>
<dbReference type="AlphaFoldDB" id="A0A8J3D557"/>
<sequence length="742" mass="81085">MVTPSINRTITRKGFLFLSFFAFASSTTLFAQQVDNKNCPDSFKRNNGNGQQVSVFAPNIGTGSIYYLTALKNNNEGMLTLQWGGPIANPPVITRTWTTDKGVTTQNWSFGDNSLGSPFNPPGVPSGNEVKYNFYNNNLPNAGVITLQLQDPVTNSAYATCSYSLSGSSGSRVDSPFGGVSSGNTGGLESESLGSALAERMYTNSVQSVPTKINYSEALPVSEYSRLRSDDLGIIGYMPDRKALGTGFTGYITSPNDILNFTNAVEVMSVDYVEGGINKAVAFCTKTLGGIYSHTKPVCDRLKGSELTSIDTLQYGSYKFLLYNLKAQTGINEYAISFSAGFNQLDAPFTLQSEWLTSSYQAQQSMYNFQLWSSDLGLLNKMLGNVLDKLTVDRPIQQTGKVKKPMTFITKAVRNPKNQLILQLNINNGTAATNGVLVISGKENEQSTRTVVREYPVTLNPFGPTTADLPVNDMAESEVHLMINGVKEDVIYNSDGIWNIYSTPTSVVQAFSISNDTAEPLATEYRLFRNVKLEAVTSDYITVYRMVRGGGVAADLSAYNFLKFSASGNSKVRIRLVGESVTNYDDQYEYLLSLQSKNSEYAIPFRDFKSAASSAAPTLNDLVTISFTYEVSSPGSKLQTELSNVRFAEHSASPELAVSQVIAYPNPTSARLNLEFESSANEDMRLELVNAATGAIVMTQNIQIATGKNQYTTNLSPSHSPGIYIVRLQSDRQRFVSKIMIN</sequence>
<dbReference type="NCBIfam" id="TIGR04183">
    <property type="entry name" value="Por_Secre_tail"/>
    <property type="match status" value="1"/>
</dbReference>
<dbReference type="InterPro" id="IPR026444">
    <property type="entry name" value="Secre_tail"/>
</dbReference>
<feature type="signal peptide" evidence="1">
    <location>
        <begin position="1"/>
        <end position="31"/>
    </location>
</feature>
<name>A0A8J3D557_9BACT</name>